<reference evidence="14 15" key="1">
    <citation type="submission" date="2018-06" db="EMBL/GenBank/DDBJ databases">
        <title>Genomic Encyclopedia of Archaeal and Bacterial Type Strains, Phase II (KMG-II): from individual species to whole genera.</title>
        <authorList>
            <person name="Goeker M."/>
        </authorList>
    </citation>
    <scope>NUCLEOTIDE SEQUENCE [LARGE SCALE GENOMIC DNA]</scope>
    <source>
        <strain evidence="14 15">DSM 15361</strain>
    </source>
</reference>
<dbReference type="GO" id="GO:0006508">
    <property type="term" value="P:proteolysis"/>
    <property type="evidence" value="ECO:0007669"/>
    <property type="project" value="UniProtKB-KW"/>
</dbReference>
<feature type="domain" description="Peptidase M48" evidence="13">
    <location>
        <begin position="101"/>
        <end position="363"/>
    </location>
</feature>
<dbReference type="Gene3D" id="3.30.2010.10">
    <property type="entry name" value="Metalloproteases ('zincins'), catalytic domain"/>
    <property type="match status" value="1"/>
</dbReference>
<evidence type="ECO:0000256" key="11">
    <source>
        <dbReference type="SAM" id="Coils"/>
    </source>
</evidence>
<evidence type="ECO:0000313" key="15">
    <source>
        <dbReference type="Proteomes" id="UP000249542"/>
    </source>
</evidence>
<evidence type="ECO:0000256" key="4">
    <source>
        <dbReference type="ARBA" id="ARBA00022692"/>
    </source>
</evidence>
<feature type="transmembrane region" description="Helical" evidence="12">
    <location>
        <begin position="21"/>
        <end position="50"/>
    </location>
</feature>
<dbReference type="Pfam" id="PF01435">
    <property type="entry name" value="Peptidase_M48"/>
    <property type="match status" value="1"/>
</dbReference>
<evidence type="ECO:0000256" key="2">
    <source>
        <dbReference type="ARBA" id="ARBA00022475"/>
    </source>
</evidence>
<evidence type="ECO:0000256" key="12">
    <source>
        <dbReference type="SAM" id="Phobius"/>
    </source>
</evidence>
<evidence type="ECO:0000313" key="14">
    <source>
        <dbReference type="EMBL" id="PZW42736.1"/>
    </source>
</evidence>
<dbReference type="GO" id="GO:0004222">
    <property type="term" value="F:metalloendopeptidase activity"/>
    <property type="evidence" value="ECO:0007669"/>
    <property type="project" value="InterPro"/>
</dbReference>
<keyword evidence="15" id="KW-1185">Reference proteome</keyword>
<dbReference type="EMBL" id="QKYV01000002">
    <property type="protein sequence ID" value="PZW42736.1"/>
    <property type="molecule type" value="Genomic_DNA"/>
</dbReference>
<evidence type="ECO:0000259" key="13">
    <source>
        <dbReference type="Pfam" id="PF01435"/>
    </source>
</evidence>
<dbReference type="CDD" id="cd07328">
    <property type="entry name" value="M48_Ste24p_like"/>
    <property type="match status" value="1"/>
</dbReference>
<feature type="transmembrane region" description="Helical" evidence="12">
    <location>
        <begin position="56"/>
        <end position="81"/>
    </location>
</feature>
<keyword evidence="7" id="KW-0862">Zinc</keyword>
<keyword evidence="4 12" id="KW-0812">Transmembrane</keyword>
<keyword evidence="9" id="KW-0482">Metalloprotease</keyword>
<evidence type="ECO:0000256" key="10">
    <source>
        <dbReference type="ARBA" id="ARBA00023136"/>
    </source>
</evidence>
<comment type="cofactor">
    <cofactor evidence="1">
        <name>Zn(2+)</name>
        <dbReference type="ChEBI" id="CHEBI:29105"/>
    </cofactor>
</comment>
<keyword evidence="3 14" id="KW-0645">Protease</keyword>
<keyword evidence="10 12" id="KW-0472">Membrane</keyword>
<dbReference type="PANTHER" id="PTHR43221">
    <property type="entry name" value="PROTEASE HTPX"/>
    <property type="match status" value="1"/>
</dbReference>
<dbReference type="Proteomes" id="UP000249542">
    <property type="component" value="Unassembled WGS sequence"/>
</dbReference>
<comment type="caution">
    <text evidence="14">The sequence shown here is derived from an EMBL/GenBank/DDBJ whole genome shotgun (WGS) entry which is preliminary data.</text>
</comment>
<evidence type="ECO:0000256" key="5">
    <source>
        <dbReference type="ARBA" id="ARBA00022723"/>
    </source>
</evidence>
<dbReference type="AlphaFoldDB" id="A0A2W7I756"/>
<name>A0A2W7I756_9FLAO</name>
<keyword evidence="11" id="KW-0175">Coiled coil</keyword>
<keyword evidence="6" id="KW-0378">Hydrolase</keyword>
<evidence type="ECO:0000256" key="9">
    <source>
        <dbReference type="ARBA" id="ARBA00023049"/>
    </source>
</evidence>
<keyword evidence="2" id="KW-1003">Cell membrane</keyword>
<dbReference type="PANTHER" id="PTHR43221:SF2">
    <property type="entry name" value="PROTEASE HTPX HOMOLOG"/>
    <property type="match status" value="1"/>
</dbReference>
<evidence type="ECO:0000256" key="7">
    <source>
        <dbReference type="ARBA" id="ARBA00022833"/>
    </source>
</evidence>
<feature type="transmembrane region" description="Helical" evidence="12">
    <location>
        <begin position="215"/>
        <end position="234"/>
    </location>
</feature>
<evidence type="ECO:0000256" key="8">
    <source>
        <dbReference type="ARBA" id="ARBA00022989"/>
    </source>
</evidence>
<evidence type="ECO:0000256" key="1">
    <source>
        <dbReference type="ARBA" id="ARBA00001947"/>
    </source>
</evidence>
<dbReference type="InterPro" id="IPR001915">
    <property type="entry name" value="Peptidase_M48"/>
</dbReference>
<keyword evidence="5" id="KW-0479">Metal-binding</keyword>
<evidence type="ECO:0000256" key="6">
    <source>
        <dbReference type="ARBA" id="ARBA00022801"/>
    </source>
</evidence>
<protein>
    <submittedName>
        <fullName evidence="14">Zn-dependent protease with chaperone function</fullName>
    </submittedName>
</protein>
<organism evidence="14 15">
    <name type="scientific">Mesonia algae</name>
    <dbReference type="NCBI Taxonomy" id="213248"/>
    <lineage>
        <taxon>Bacteria</taxon>
        <taxon>Pseudomonadati</taxon>
        <taxon>Bacteroidota</taxon>
        <taxon>Flavobacteriia</taxon>
        <taxon>Flavobacteriales</taxon>
        <taxon>Flavobacteriaceae</taxon>
        <taxon>Mesonia</taxon>
    </lineage>
</organism>
<dbReference type="GO" id="GO:0046872">
    <property type="term" value="F:metal ion binding"/>
    <property type="evidence" value="ECO:0007669"/>
    <property type="project" value="UniProtKB-KW"/>
</dbReference>
<dbReference type="InterPro" id="IPR050083">
    <property type="entry name" value="HtpX_protease"/>
</dbReference>
<sequence>MREIKVSPEFKTQTAKAITSIGLFLLVYILMLSLAVGLTLLCIYGAGMLIEAFPKFITLALGIGLISLGVLVLFFLLKFIFKSHKVDRSHLTEIKITDEPQLFELIDEIVIKVGTSFPKKVYLSNDVNAAVFYNSSFWSMFFPIKKNLQIGLGLVNTVSESELTAILSHEFGHFSQKTMKVGSYVYYVNQVIYNLLYDNESYDNLIQKWANASSYFSFFGIIAIKIIEGIKWVLKQMYEVVNKSYLALSREMEFHADEIAANVTGYEPLKSSLLRLSLADHSFGSVLSFYEKKVSNHLKAENIFKDQIFAMNFLAKESDLSIKNYFPQVSVQELNKFNKSKLVIKDQWASHPSTEDRIAMLEKTGLTAKGINNQPANLIFSDIEKTQKEFTEKMFKEVVYEGEVSTMTEEAFQQEFKNEFLENSFPSLYNDYYDNKNPLLFDLQKIDNDVKNIQLADLFSEDKIDMVYTSIALENDIETIKQISDKKIKLKTFDYDGVKYSQINSKKLLRQLKIEQEELNEQIRFNDIKIFMFFKACEKESKSEHQLEGLYTQFFDYDKNFDSKYEVYTVLSDALQFINYTTPIEQIESNLIGVKKIEKQLKSEIHILLDNDLYQAAMSKEIKDNFDLYLSRDWKYFGNERYYDDHLETLFTAMSNYAFLLSQRYFLLKKHLLNYQAQLIQITSIIQHVQNTTF</sequence>
<gene>
    <name evidence="14" type="ORF">LX95_01053</name>
</gene>
<dbReference type="RefSeq" id="WP_111540378.1">
    <property type="nucleotide sequence ID" value="NZ_QKYV01000002.1"/>
</dbReference>
<evidence type="ECO:0000256" key="3">
    <source>
        <dbReference type="ARBA" id="ARBA00022670"/>
    </source>
</evidence>
<keyword evidence="8 12" id="KW-1133">Transmembrane helix</keyword>
<feature type="coiled-coil region" evidence="11">
    <location>
        <begin position="502"/>
        <end position="529"/>
    </location>
</feature>
<accession>A0A2W7I756</accession>
<proteinExistence type="predicted"/>